<dbReference type="PANTHER" id="PTHR24356">
    <property type="entry name" value="SERINE/THREONINE-PROTEIN KINASE"/>
    <property type="match status" value="1"/>
</dbReference>
<dbReference type="CDD" id="cd17546">
    <property type="entry name" value="REC_hyHK_CKI1_RcsC-like"/>
    <property type="match status" value="1"/>
</dbReference>
<dbReference type="InterPro" id="IPR000961">
    <property type="entry name" value="AGC-kinase_C"/>
</dbReference>
<dbReference type="FunFam" id="1.10.510.10:FF:000580">
    <property type="entry name" value="AGC protein kinase"/>
    <property type="match status" value="1"/>
</dbReference>
<dbReference type="PROSITE" id="PS50112">
    <property type="entry name" value="PAS"/>
    <property type="match status" value="1"/>
</dbReference>
<feature type="region of interest" description="Disordered" evidence="11">
    <location>
        <begin position="683"/>
        <end position="702"/>
    </location>
</feature>
<dbReference type="Gene3D" id="3.40.50.2300">
    <property type="match status" value="1"/>
</dbReference>
<dbReference type="InterPro" id="IPR035965">
    <property type="entry name" value="PAS-like_dom_sf"/>
</dbReference>
<evidence type="ECO:0000259" key="14">
    <source>
        <dbReference type="PROSITE" id="PS50112"/>
    </source>
</evidence>
<protein>
    <recommendedName>
        <fullName evidence="1">non-specific serine/threonine protein kinase</fullName>
        <ecNumber evidence="1">2.7.11.1</ecNumber>
    </recommendedName>
</protein>
<dbReference type="GO" id="GO:0005524">
    <property type="term" value="F:ATP binding"/>
    <property type="evidence" value="ECO:0007669"/>
    <property type="project" value="UniProtKB-KW"/>
</dbReference>
<dbReference type="GO" id="GO:0000160">
    <property type="term" value="P:phosphorelay signal transduction system"/>
    <property type="evidence" value="ECO:0007669"/>
    <property type="project" value="InterPro"/>
</dbReference>
<feature type="compositionally biased region" description="Low complexity" evidence="11">
    <location>
        <begin position="1118"/>
        <end position="1131"/>
    </location>
</feature>
<dbReference type="Gene3D" id="1.10.510.10">
    <property type="entry name" value="Transferase(Phosphotransferase) domain 1"/>
    <property type="match status" value="2"/>
</dbReference>
<feature type="compositionally biased region" description="Low complexity" evidence="11">
    <location>
        <begin position="2559"/>
        <end position="2575"/>
    </location>
</feature>
<evidence type="ECO:0000256" key="7">
    <source>
        <dbReference type="ARBA" id="ARBA00022840"/>
    </source>
</evidence>
<dbReference type="InterPro" id="IPR013767">
    <property type="entry name" value="PAS_fold"/>
</dbReference>
<dbReference type="PROSITE" id="PS50110">
    <property type="entry name" value="RESPONSE_REGULATORY"/>
    <property type="match status" value="1"/>
</dbReference>
<evidence type="ECO:0000256" key="1">
    <source>
        <dbReference type="ARBA" id="ARBA00012513"/>
    </source>
</evidence>
<evidence type="ECO:0000256" key="10">
    <source>
        <dbReference type="PROSITE-ProRule" id="PRU00169"/>
    </source>
</evidence>
<comment type="caution">
    <text evidence="16">The sequence shown here is derived from an EMBL/GenBank/DDBJ whole genome shotgun (WGS) entry which is preliminary data.</text>
</comment>
<evidence type="ECO:0000256" key="5">
    <source>
        <dbReference type="ARBA" id="ARBA00022741"/>
    </source>
</evidence>
<feature type="compositionally biased region" description="Low complexity" evidence="11">
    <location>
        <begin position="901"/>
        <end position="915"/>
    </location>
</feature>
<evidence type="ECO:0000259" key="13">
    <source>
        <dbReference type="PROSITE" id="PS50110"/>
    </source>
</evidence>
<dbReference type="Pfam" id="PF00989">
    <property type="entry name" value="PAS"/>
    <property type="match status" value="1"/>
</dbReference>
<dbReference type="GO" id="GO:0006355">
    <property type="term" value="P:regulation of DNA-templated transcription"/>
    <property type="evidence" value="ECO:0007669"/>
    <property type="project" value="InterPro"/>
</dbReference>
<feature type="compositionally biased region" description="Low complexity" evidence="11">
    <location>
        <begin position="2621"/>
        <end position="2633"/>
    </location>
</feature>
<feature type="region of interest" description="Disordered" evidence="11">
    <location>
        <begin position="2521"/>
        <end position="2659"/>
    </location>
</feature>
<comment type="catalytic activity">
    <reaction evidence="9">
        <text>L-seryl-[protein] + ATP = O-phospho-L-seryl-[protein] + ADP + H(+)</text>
        <dbReference type="Rhea" id="RHEA:17989"/>
        <dbReference type="Rhea" id="RHEA-COMP:9863"/>
        <dbReference type="Rhea" id="RHEA-COMP:11604"/>
        <dbReference type="ChEBI" id="CHEBI:15378"/>
        <dbReference type="ChEBI" id="CHEBI:29999"/>
        <dbReference type="ChEBI" id="CHEBI:30616"/>
        <dbReference type="ChEBI" id="CHEBI:83421"/>
        <dbReference type="ChEBI" id="CHEBI:456216"/>
        <dbReference type="EC" id="2.7.11.1"/>
    </reaction>
</comment>
<dbReference type="GO" id="GO:1901992">
    <property type="term" value="P:positive regulation of mitotic cell cycle phase transition"/>
    <property type="evidence" value="ECO:0007669"/>
    <property type="project" value="UniProtKB-ARBA"/>
</dbReference>
<feature type="compositionally biased region" description="Polar residues" evidence="11">
    <location>
        <begin position="2235"/>
        <end position="2246"/>
    </location>
</feature>
<feature type="compositionally biased region" description="Low complexity" evidence="11">
    <location>
        <begin position="1337"/>
        <end position="1370"/>
    </location>
</feature>
<feature type="compositionally biased region" description="Polar residues" evidence="11">
    <location>
        <begin position="596"/>
        <end position="613"/>
    </location>
</feature>
<feature type="compositionally biased region" description="Basic and acidic residues" evidence="11">
    <location>
        <begin position="2591"/>
        <end position="2610"/>
    </location>
</feature>
<dbReference type="Gene3D" id="3.30.450.20">
    <property type="entry name" value="PAS domain"/>
    <property type="match status" value="1"/>
</dbReference>
<feature type="compositionally biased region" description="Low complexity" evidence="11">
    <location>
        <begin position="78"/>
        <end position="94"/>
    </location>
</feature>
<dbReference type="PROSITE" id="PS51285">
    <property type="entry name" value="AGC_KINASE_CTER"/>
    <property type="match status" value="1"/>
</dbReference>
<feature type="compositionally biased region" description="Low complexity" evidence="11">
    <location>
        <begin position="527"/>
        <end position="544"/>
    </location>
</feature>
<dbReference type="SMART" id="SM00220">
    <property type="entry name" value="S_TKc"/>
    <property type="match status" value="1"/>
</dbReference>
<evidence type="ECO:0000256" key="11">
    <source>
        <dbReference type="SAM" id="MobiDB-lite"/>
    </source>
</evidence>
<dbReference type="InterPro" id="IPR011009">
    <property type="entry name" value="Kinase-like_dom_sf"/>
</dbReference>
<reference evidence="16 17" key="1">
    <citation type="submission" date="2016-06" db="EMBL/GenBank/DDBJ databases">
        <title>Evolution of pathogenesis and genome organization in the Tremellales.</title>
        <authorList>
            <person name="Cuomo C."/>
            <person name="Litvintseva A."/>
            <person name="Heitman J."/>
            <person name="Chen Y."/>
            <person name="Sun S."/>
            <person name="Springer D."/>
            <person name="Dromer F."/>
            <person name="Young S."/>
            <person name="Zeng Q."/>
            <person name="Chapman S."/>
            <person name="Gujja S."/>
            <person name="Saif S."/>
            <person name="Birren B."/>
        </authorList>
    </citation>
    <scope>NUCLEOTIDE SEQUENCE [LARGE SCALE GENOMIC DNA]</scope>
    <source>
        <strain evidence="16 17">ATCC 28783</strain>
    </source>
</reference>
<feature type="compositionally biased region" description="Low complexity" evidence="11">
    <location>
        <begin position="1276"/>
        <end position="1315"/>
    </location>
</feature>
<evidence type="ECO:0000259" key="12">
    <source>
        <dbReference type="PROSITE" id="PS50011"/>
    </source>
</evidence>
<dbReference type="GO" id="GO:0004674">
    <property type="term" value="F:protein serine/threonine kinase activity"/>
    <property type="evidence" value="ECO:0007669"/>
    <property type="project" value="UniProtKB-KW"/>
</dbReference>
<feature type="compositionally biased region" description="Polar residues" evidence="11">
    <location>
        <begin position="1141"/>
        <end position="1152"/>
    </location>
</feature>
<feature type="compositionally biased region" description="Low complexity" evidence="11">
    <location>
        <begin position="448"/>
        <end position="459"/>
    </location>
</feature>
<feature type="region of interest" description="Disordered" evidence="11">
    <location>
        <begin position="1"/>
        <end position="420"/>
    </location>
</feature>
<dbReference type="InterPro" id="IPR011006">
    <property type="entry name" value="CheY-like_superfamily"/>
</dbReference>
<feature type="region of interest" description="Disordered" evidence="11">
    <location>
        <begin position="2212"/>
        <end position="2246"/>
    </location>
</feature>
<proteinExistence type="predicted"/>
<feature type="domain" description="Protein kinase" evidence="12">
    <location>
        <begin position="2055"/>
        <end position="2414"/>
    </location>
</feature>
<feature type="compositionally biased region" description="Low complexity" evidence="11">
    <location>
        <begin position="1002"/>
        <end position="1012"/>
    </location>
</feature>
<feature type="compositionally biased region" description="Polar residues" evidence="11">
    <location>
        <begin position="437"/>
        <end position="447"/>
    </location>
</feature>
<keyword evidence="7" id="KW-0067">ATP-binding</keyword>
<feature type="region of interest" description="Disordered" evidence="11">
    <location>
        <begin position="2451"/>
        <end position="2473"/>
    </location>
</feature>
<evidence type="ECO:0000313" key="16">
    <source>
        <dbReference type="EMBL" id="RXK42521.1"/>
    </source>
</evidence>
<feature type="region of interest" description="Disordered" evidence="11">
    <location>
        <begin position="494"/>
        <end position="577"/>
    </location>
</feature>
<dbReference type="InterPro" id="IPR000719">
    <property type="entry name" value="Prot_kinase_dom"/>
</dbReference>
<dbReference type="Pfam" id="PF00072">
    <property type="entry name" value="Response_reg"/>
    <property type="match status" value="1"/>
</dbReference>
<feature type="compositionally biased region" description="Basic and acidic residues" evidence="11">
    <location>
        <begin position="2451"/>
        <end position="2468"/>
    </location>
</feature>
<comment type="catalytic activity">
    <reaction evidence="8">
        <text>L-threonyl-[protein] + ATP = O-phospho-L-threonyl-[protein] + ADP + H(+)</text>
        <dbReference type="Rhea" id="RHEA:46608"/>
        <dbReference type="Rhea" id="RHEA-COMP:11060"/>
        <dbReference type="Rhea" id="RHEA-COMP:11605"/>
        <dbReference type="ChEBI" id="CHEBI:15378"/>
        <dbReference type="ChEBI" id="CHEBI:30013"/>
        <dbReference type="ChEBI" id="CHEBI:30616"/>
        <dbReference type="ChEBI" id="CHEBI:61977"/>
        <dbReference type="ChEBI" id="CHEBI:456216"/>
        <dbReference type="EC" id="2.7.11.1"/>
    </reaction>
</comment>
<dbReference type="SUPFAM" id="SSF55785">
    <property type="entry name" value="PYP-like sensor domain (PAS domain)"/>
    <property type="match status" value="1"/>
</dbReference>
<dbReference type="GO" id="GO:0005634">
    <property type="term" value="C:nucleus"/>
    <property type="evidence" value="ECO:0007669"/>
    <property type="project" value="TreeGrafter"/>
</dbReference>
<feature type="region of interest" description="Disordered" evidence="11">
    <location>
        <begin position="594"/>
        <end position="613"/>
    </location>
</feature>
<dbReference type="PROSITE" id="PS00108">
    <property type="entry name" value="PROTEIN_KINASE_ST"/>
    <property type="match status" value="1"/>
</dbReference>
<feature type="compositionally biased region" description="Polar residues" evidence="11">
    <location>
        <begin position="129"/>
        <end position="143"/>
    </location>
</feature>
<dbReference type="PANTHER" id="PTHR24356:SF1">
    <property type="entry name" value="SERINE_THREONINE-PROTEIN KINASE GREATWALL"/>
    <property type="match status" value="1"/>
</dbReference>
<keyword evidence="5" id="KW-0547">Nucleotide-binding</keyword>
<feature type="region of interest" description="Disordered" evidence="11">
    <location>
        <begin position="1895"/>
        <end position="1947"/>
    </location>
</feature>
<dbReference type="EMBL" id="SDIL01000001">
    <property type="protein sequence ID" value="RXK42521.1"/>
    <property type="molecule type" value="Genomic_DNA"/>
</dbReference>
<dbReference type="OrthoDB" id="162894at2759"/>
<accession>A0A4Q1BWH1</accession>
<feature type="region of interest" description="Disordered" evidence="11">
    <location>
        <begin position="436"/>
        <end position="482"/>
    </location>
</feature>
<dbReference type="Proteomes" id="UP000289152">
    <property type="component" value="Unassembled WGS sequence"/>
</dbReference>
<feature type="compositionally biased region" description="Low complexity" evidence="11">
    <location>
        <begin position="400"/>
        <end position="414"/>
    </location>
</feature>
<dbReference type="InterPro" id="IPR008271">
    <property type="entry name" value="Ser/Thr_kinase_AS"/>
</dbReference>
<dbReference type="GO" id="GO:0005737">
    <property type="term" value="C:cytoplasm"/>
    <property type="evidence" value="ECO:0007669"/>
    <property type="project" value="TreeGrafter"/>
</dbReference>
<dbReference type="CDD" id="cd05611">
    <property type="entry name" value="STKc_Rim15_like"/>
    <property type="match status" value="1"/>
</dbReference>
<feature type="modified residue" description="4-aspartylphosphate" evidence="10">
    <location>
        <position position="2724"/>
    </location>
</feature>
<feature type="compositionally biased region" description="Basic and acidic residues" evidence="11">
    <location>
        <begin position="1088"/>
        <end position="1097"/>
    </location>
</feature>
<keyword evidence="6 16" id="KW-0418">Kinase</keyword>
<dbReference type="InterPro" id="IPR001789">
    <property type="entry name" value="Sig_transdc_resp-reg_receiver"/>
</dbReference>
<feature type="region of interest" description="Disordered" evidence="11">
    <location>
        <begin position="1273"/>
        <end position="1373"/>
    </location>
</feature>
<keyword evidence="2" id="KW-0723">Serine/threonine-protein kinase</keyword>
<dbReference type="SUPFAM" id="SSF56112">
    <property type="entry name" value="Protein kinase-like (PK-like)"/>
    <property type="match status" value="1"/>
</dbReference>
<dbReference type="PROSITE" id="PS50011">
    <property type="entry name" value="PROTEIN_KINASE_DOM"/>
    <property type="match status" value="1"/>
</dbReference>
<dbReference type="FunFam" id="1.10.510.10:FF:000340">
    <property type="entry name" value="Serine threonine protein kinase"/>
    <property type="match status" value="1"/>
</dbReference>
<feature type="compositionally biased region" description="Polar residues" evidence="11">
    <location>
        <begin position="1060"/>
        <end position="1074"/>
    </location>
</feature>
<feature type="region of interest" description="Disordered" evidence="11">
    <location>
        <begin position="964"/>
        <end position="1016"/>
    </location>
</feature>
<evidence type="ECO:0000256" key="9">
    <source>
        <dbReference type="ARBA" id="ARBA00048679"/>
    </source>
</evidence>
<dbReference type="InterPro" id="IPR000014">
    <property type="entry name" value="PAS"/>
</dbReference>
<dbReference type="VEuPathDB" id="FungiDB:TREMEDRAFT_25150"/>
<name>A0A4Q1BWH1_TREME</name>
<feature type="region of interest" description="Disordered" evidence="11">
    <location>
        <begin position="863"/>
        <end position="928"/>
    </location>
</feature>
<sequence length="2813" mass="303938">MSAAPDPEEDRQPPTRPQNTSPTPSQDELRQQSTPPSPTLLHPQPQHFGPPLPQLRKPVTPFGAMPPYPSPLAQATVPDPSDTSSASSHSSPDNSDGEEAGKTHQDAASQSSGTPTRVQGPFLPRPRTITPTNSISRPESPSFAQRPRSRPPSPKTAATAPAILNPAALLRGKRSGSGAVLTTSNMTIPPSKDSPPGPKESSPTQSPVRVQRGSHSRSRSGSYSSLGVPLAGSQAGSSPLAFGSPELEPIPDESPRRKSIASTAIPVDSPKDINALGLGLTPSWESRSASGSSFGSSSGVSRDKGKARELIGSASPRREKERTLPIGVPIGSPPRARRPSEFLNPSSLESRKMPVIGGRGSMGPPSVASFSTSASMISPLNPLPSPWSSSSDTGNNLSGSLTSDASGPTSSSSSAIGAMRLTRVPTSVRMAAELIKNPNTSLQTSTSAPNVVPATVPTPHSSPTGIAPSIPQNTLSPPPMALVPSASMPLNIRRSHGELGKGRPNLSVANSPLVSREVSPVRPLLTETPSESRSVSESSLAPPSAFKTPALPVRTRPSAPHENKSDSFSTARHHRYRTSMHEASFKPSMLMMDSPASLTSSGPNSALPATQGSSFGLGLSLPQSSTGVGMPSGSKTPGIANIRSQQRSVTGEALQMDLAGIASLGDAASHASMIMQSRQAKLQRWRPVSAGGRSDPDDNLLPPAFNRSTTTGAPAMLAGGRAERQAQWHLKDAPRPTHSLTADTGPIAQSASLQLITPSTGTMTLPKVNEMSLSSMPLSSNAGPSRFAGLTGGGMEMEKSGSGSNMVGGIEWVDWMDCYKRYKEEKIRAEAEAARAKAMETVPPPPSARASPVISVSARASPKHLDLSPVGDTGSAVGLSPTTSRDEVGPLEQSNRKRSMSIRSSLSGLDLSRSPSQKRSSIFDRSRQVSVASFRPNEAQGAAGARRKKNLVSKMEGWWNAVKSNFTPDASGSEPPAPSTRKGRLPSAPQSRRVSDKEVISPPAAALLAPQPTRRESFQSLRRRLSHLDLRGNTSPRYDQRSLQEAANVVGVERPPLSRHISSTTASTEISRPVSTVVDDPSSLSPRRPSESLEARRKQPSLRLALGLEAPAFPRGASTHTDSSGSQSQSRPDSRPDMASRASTYGPSSVGSGLTPGVPRWDQTPSPLYPLTHRSAAKENDPVAPGADLTVASVRRHVKHRMNAAKVACDTTLQRTIDAMTRYADEQRRLADEEQMRYAEESNQDQPRDYFEAVHDSPLIDLEDSDLEATDKFELGSSRGVSGSRGPSRRASISRSIAVPGSPSRRTSMVPSSPSRVRRRPSAPARNLVGRDRQLALSLNLSLEKTKSNSSSRSTSRSRSPMPPSRNLLPTVPDPDEQAFLTALQELIVIATYVLDLSVNTLISKPSICREIIPKLQAVGQHWDERDDWPGREWYVDILMAVANLGRVLDWWEAEKGFWNFDNEDENEPLVFVLKPTREESKFDQEFKADLSNKVSPVSSTVPEPTSAISLELPSPAGWSGSGTYTGKTAVGPVAGTPKAQAVEDLRFLAEHAKSVNIVMELSLQGEEIMYVNDAIMEVTGQDPEDVLYRNITDLVAPADSSTFAEASRRLIEDDNNTVQLRVRFEAHNLSDEDNDRQLGPIYVELEGVGMLIRENNEPSHTMWVLKPVAATQVDRIAQAGIQDSILLSNENVLCRICEREIVIWFFEKHNETCDAVHRLEAEISATNECLHDLLQTITELKEDIDETMDKGQPAQYQGVLFFSLPESVSPGDSPTSGPHGVEVRKAVDAHLEDVIDILSIAEKIDTPSVQENEADLDFNLQRYLPKEDEDKLALVMRWQRPPTQDRGLSLLFNHVEEQLRRKQKTIARMQSTIRYSEKTRHEWEDKVNQHLASLQEGSGSDTGSNSSGTTSPVEQGLDVSPPTQRKIAPQARLPITQGHPQRPTTAGGETIIAATAPTTPAIAPVSAPAPLIPSPTLPVLPASAPPHPVPSQSELLAPTLPVNKIPAPLQIPAEHMRHARRVSTSKPLATAPLSPRIPSAALQVRPNPQSIKDFEVIKPISRGAFGHVYLAKKKTTGDYYAIKALKKSDMIAKNQITNVKAERTILMNQATSPYVVKLFFSFQSKDYLYLVMEYLNGGDCATLIKQLGGIPEEWARNYIAEVTLGLEYLHARNIVHRDIKPDNLLIDSRGHLKLTDFGLSKIGLLNRQVGGTRPPFRRGSSLRNLQARKPFGRSASTSSNDSSMLSPELIPAIPSNLSHSYFGMTELGSADESSESESAGIVTEHMRQVNLSHRNSSATGTPSAVGRGNHRFVGTPDYLAPESILGIGTDDRMVDWWALGVVLYEFIYGFPPFHADTPEKVFDNVVSRRIDWHETEVEVSPACLDLMNRLMCSDPSRRLGAKGAEEVKRHPFFEGINWETVTTSRASFIPEITDPESTDYFDPRGALQGFHDDDPVPQVLKREDPVHPESSPEMSAVMTDLANIDDFGAFNFKNYPVLKQANDDVIRKLRVDSLAPLSQALDSPQSSMKRLGSLSARVHQKQLRKSSDVPHEGPPSPSESTSSTASTPSRASGPPSTPSPAPVLPQHYRRPSELNALDRVRSEDNEMLRRKSAPSRVRAGSGSSMSDRSTSMELWRQRRQASLQSEPPQAGVGLPADSPELRPTLVGLDRTLDVLIAEDNPISQKILETLLTRMGCRCICVEDGSQALAATMGSIRFDVIICDIHMPVVTGEQVARMIRSTNNPNHNTPIIAATSYEQHQSITEEGTLFSAVLAKPVQKVDLIKCLGKLGFVLSSSGRRDSLSSGSATNSTS</sequence>
<evidence type="ECO:0000313" key="17">
    <source>
        <dbReference type="Proteomes" id="UP000289152"/>
    </source>
</evidence>
<feature type="compositionally biased region" description="Polar residues" evidence="11">
    <location>
        <begin position="17"/>
        <end position="34"/>
    </location>
</feature>
<feature type="compositionally biased region" description="Low complexity" evidence="11">
    <location>
        <begin position="283"/>
        <end position="300"/>
    </location>
</feature>
<dbReference type="SMART" id="SM00091">
    <property type="entry name" value="PAS"/>
    <property type="match status" value="1"/>
</dbReference>
<feature type="domain" description="PAS" evidence="14">
    <location>
        <begin position="1542"/>
        <end position="1615"/>
    </location>
</feature>
<dbReference type="Gene3D" id="3.30.200.20">
    <property type="entry name" value="Phosphorylase Kinase, domain 1"/>
    <property type="match status" value="2"/>
</dbReference>
<dbReference type="SMART" id="SM00448">
    <property type="entry name" value="REC"/>
    <property type="match status" value="1"/>
</dbReference>
<evidence type="ECO:0000256" key="2">
    <source>
        <dbReference type="ARBA" id="ARBA00022527"/>
    </source>
</evidence>
<evidence type="ECO:0000259" key="15">
    <source>
        <dbReference type="PROSITE" id="PS51285"/>
    </source>
</evidence>
<feature type="compositionally biased region" description="Polar residues" evidence="11">
    <location>
        <begin position="106"/>
        <end position="117"/>
    </location>
</feature>
<feature type="region of interest" description="Disordered" evidence="11">
    <location>
        <begin position="1054"/>
        <end position="1185"/>
    </location>
</feature>
<feature type="compositionally biased region" description="Low complexity" evidence="11">
    <location>
        <begin position="155"/>
        <end position="170"/>
    </location>
</feature>
<dbReference type="EC" id="2.7.11.1" evidence="1"/>
<dbReference type="InParanoid" id="A0A4Q1BWH1"/>
<keyword evidence="17" id="KW-1185">Reference proteome</keyword>
<evidence type="ECO:0000256" key="3">
    <source>
        <dbReference type="ARBA" id="ARBA00022553"/>
    </source>
</evidence>
<dbReference type="InterPro" id="IPR050236">
    <property type="entry name" value="Ser_Thr_kinase_AGC"/>
</dbReference>
<feature type="compositionally biased region" description="Low complexity" evidence="11">
    <location>
        <begin position="1898"/>
        <end position="1912"/>
    </location>
</feature>
<dbReference type="SUPFAM" id="SSF52172">
    <property type="entry name" value="CheY-like"/>
    <property type="match status" value="1"/>
</dbReference>
<keyword evidence="3 10" id="KW-0597">Phosphoprotein</keyword>
<dbReference type="CDD" id="cd00130">
    <property type="entry name" value="PAS"/>
    <property type="match status" value="1"/>
</dbReference>
<gene>
    <name evidence="16" type="ORF">M231_00075</name>
</gene>
<keyword evidence="4" id="KW-0808">Transferase</keyword>
<evidence type="ECO:0000256" key="4">
    <source>
        <dbReference type="ARBA" id="ARBA00022679"/>
    </source>
</evidence>
<evidence type="ECO:0000256" key="8">
    <source>
        <dbReference type="ARBA" id="ARBA00047899"/>
    </source>
</evidence>
<dbReference type="STRING" id="5217.A0A4Q1BWH1"/>
<evidence type="ECO:0000256" key="6">
    <source>
        <dbReference type="ARBA" id="ARBA00022777"/>
    </source>
</evidence>
<feature type="domain" description="AGC-kinase C-terminal" evidence="15">
    <location>
        <begin position="2415"/>
        <end position="2503"/>
    </location>
</feature>
<feature type="domain" description="Response regulatory" evidence="13">
    <location>
        <begin position="2674"/>
        <end position="2791"/>
    </location>
</feature>
<organism evidence="16 17">
    <name type="scientific">Tremella mesenterica</name>
    <name type="common">Jelly fungus</name>
    <dbReference type="NCBI Taxonomy" id="5217"/>
    <lineage>
        <taxon>Eukaryota</taxon>
        <taxon>Fungi</taxon>
        <taxon>Dikarya</taxon>
        <taxon>Basidiomycota</taxon>
        <taxon>Agaricomycotina</taxon>
        <taxon>Tremellomycetes</taxon>
        <taxon>Tremellales</taxon>
        <taxon>Tremellaceae</taxon>
        <taxon>Tremella</taxon>
    </lineage>
</organism>
<dbReference type="FunFam" id="3.30.200.20:FF:001008">
    <property type="entry name" value="Serine/threonine-protein kinase cek1"/>
    <property type="match status" value="1"/>
</dbReference>
<dbReference type="Pfam" id="PF00069">
    <property type="entry name" value="Pkinase"/>
    <property type="match status" value="2"/>
</dbReference>